<dbReference type="PANTHER" id="PTHR14894">
    <property type="entry name" value="CDK5 REGULATORY SUBUNIT-ASSOCIATED PROTEIN 3"/>
    <property type="match status" value="1"/>
</dbReference>
<accession>A0A3B3R5J1</accession>
<dbReference type="PANTHER" id="PTHR14894:SF0">
    <property type="entry name" value="CDK5 REGULATORY SUBUNIT-ASSOCIATED PROTEIN 3"/>
    <property type="match status" value="1"/>
</dbReference>
<sequence>QQNIQNLPIDVQTSKLLDWLVDRRHCNLKWQGAIMAIREKINSAIQDMPENEEIKQLLSGSYIHYFHCMRIVEILKGTEASSKNIFGRYSSQRMKDWQEIVSLYEKDNSYLVEMASFLVRNVSYEGPALRRQLAKAQQLQNELSRREVECQSMAADMRERFYASCKQYGIKGENVARELQALVKDLPSVLEQVGRKVAGLEEPTQLYKAFTQFVCDWSEPVLPMLTFVQQRGNTSVYEWRTGDAPCVIERPTMEEAPLDTVTEEAVGFLEGAGGTQALDFGISMEGGVDWGVSSDNGDEWWAVAMVFVTLGAPGAPAGPEGVARGEDALSLLENPQTRNQFIDELMELELFLCQRISEMSEEGDVVTMSQFQLAHSVIQGQTRERVQAMLLELRSLLEQLTCVRMQHLFMIQASPRYVGRVSDVLRQKLKQADILVLKQAALAERRQEALEEQAKLEPRIDLLATRTRELQRLIEADISKRYSDRPVNLMGVNV</sequence>
<keyword evidence="4" id="KW-1185">Reference proteome</keyword>
<evidence type="ECO:0000313" key="4">
    <source>
        <dbReference type="Proteomes" id="UP000261540"/>
    </source>
</evidence>
<dbReference type="Ensembl" id="ENSPKIT00000037591.1">
    <property type="protein sequence ID" value="ENSPKIP00000013175.1"/>
    <property type="gene ID" value="ENSPKIG00000000684.1"/>
</dbReference>
<dbReference type="GO" id="GO:0007346">
    <property type="term" value="P:regulation of mitotic cell cycle"/>
    <property type="evidence" value="ECO:0007669"/>
    <property type="project" value="TreeGrafter"/>
</dbReference>
<dbReference type="InterPro" id="IPR008491">
    <property type="entry name" value="CDK5RAP3"/>
</dbReference>
<evidence type="ECO:0000313" key="3">
    <source>
        <dbReference type="Ensembl" id="ENSPKIP00000013175.1"/>
    </source>
</evidence>
<dbReference type="Proteomes" id="UP000261540">
    <property type="component" value="Unplaced"/>
</dbReference>
<proteinExistence type="inferred from homology"/>
<reference evidence="3" key="1">
    <citation type="submission" date="2025-08" db="UniProtKB">
        <authorList>
            <consortium name="Ensembl"/>
        </authorList>
    </citation>
    <scope>IDENTIFICATION</scope>
</reference>
<reference evidence="3" key="2">
    <citation type="submission" date="2025-09" db="UniProtKB">
        <authorList>
            <consortium name="Ensembl"/>
        </authorList>
    </citation>
    <scope>IDENTIFICATION</scope>
</reference>
<name>A0A3B3R5J1_9TELE</name>
<evidence type="ECO:0000256" key="2">
    <source>
        <dbReference type="SAM" id="Coils"/>
    </source>
</evidence>
<comment type="similarity">
    <text evidence="1">Belongs to the CDK5RAP3 family.</text>
</comment>
<protein>
    <submittedName>
        <fullName evidence="3">CDK5 regulatory subunit associated protein 3</fullName>
    </submittedName>
</protein>
<dbReference type="GeneTree" id="ENSGT00390000000713"/>
<organism evidence="3 4">
    <name type="scientific">Paramormyrops kingsleyae</name>
    <dbReference type="NCBI Taxonomy" id="1676925"/>
    <lineage>
        <taxon>Eukaryota</taxon>
        <taxon>Metazoa</taxon>
        <taxon>Chordata</taxon>
        <taxon>Craniata</taxon>
        <taxon>Vertebrata</taxon>
        <taxon>Euteleostomi</taxon>
        <taxon>Actinopterygii</taxon>
        <taxon>Neopterygii</taxon>
        <taxon>Teleostei</taxon>
        <taxon>Osteoglossocephala</taxon>
        <taxon>Osteoglossomorpha</taxon>
        <taxon>Osteoglossiformes</taxon>
        <taxon>Mormyridae</taxon>
        <taxon>Paramormyrops</taxon>
    </lineage>
</organism>
<dbReference type="GO" id="GO:0012505">
    <property type="term" value="C:endomembrane system"/>
    <property type="evidence" value="ECO:0007669"/>
    <property type="project" value="TreeGrafter"/>
</dbReference>
<dbReference type="AlphaFoldDB" id="A0A3B3R5J1"/>
<feature type="coiled-coil region" evidence="2">
    <location>
        <begin position="129"/>
        <end position="156"/>
    </location>
</feature>
<dbReference type="Pfam" id="PF05600">
    <property type="entry name" value="CDK5RAP3"/>
    <property type="match status" value="1"/>
</dbReference>
<evidence type="ECO:0000256" key="1">
    <source>
        <dbReference type="ARBA" id="ARBA00007478"/>
    </source>
</evidence>
<keyword evidence="2" id="KW-0175">Coiled coil</keyword>